<keyword evidence="3" id="KW-0998">Cell outer membrane</keyword>
<dbReference type="Gene3D" id="3.30.1330.60">
    <property type="entry name" value="OmpA-like domain"/>
    <property type="match status" value="1"/>
</dbReference>
<keyword evidence="2 4" id="KW-0472">Membrane</keyword>
<dbReference type="OrthoDB" id="8586796at2"/>
<dbReference type="GO" id="GO:0009279">
    <property type="term" value="C:cell outer membrane"/>
    <property type="evidence" value="ECO:0007669"/>
    <property type="project" value="UniProtKB-SubCell"/>
</dbReference>
<dbReference type="InterPro" id="IPR036737">
    <property type="entry name" value="OmpA-like_sf"/>
</dbReference>
<keyword evidence="5" id="KW-0732">Signal</keyword>
<dbReference type="PRINTS" id="PR01021">
    <property type="entry name" value="OMPADOMAIN"/>
</dbReference>
<reference evidence="7 8" key="1">
    <citation type="journal article" date="2016" name="Front. Microbiol.">
        <title>Genomic Resource of Rice Seed Associated Bacteria.</title>
        <authorList>
            <person name="Midha S."/>
            <person name="Bansal K."/>
            <person name="Sharma S."/>
            <person name="Kumar N."/>
            <person name="Patil P.P."/>
            <person name="Chaudhry V."/>
            <person name="Patil P.B."/>
        </authorList>
    </citation>
    <scope>NUCLEOTIDE SEQUENCE [LARGE SCALE GENOMIC DNA]</scope>
    <source>
        <strain evidence="7 8">NS331</strain>
    </source>
</reference>
<feature type="chain" id="PRO_5007547006" description="OmpA-like domain-containing protein" evidence="5">
    <location>
        <begin position="25"/>
        <end position="209"/>
    </location>
</feature>
<dbReference type="Pfam" id="PF00691">
    <property type="entry name" value="OmpA"/>
    <property type="match status" value="1"/>
</dbReference>
<dbReference type="RefSeq" id="WP_058641183.1">
    <property type="nucleotide sequence ID" value="NZ_LDSL01000043.1"/>
</dbReference>
<dbReference type="AlphaFoldDB" id="A0A147H2M5"/>
<accession>A0A147H2M5</accession>
<evidence type="ECO:0000256" key="2">
    <source>
        <dbReference type="ARBA" id="ARBA00023136"/>
    </source>
</evidence>
<comment type="caution">
    <text evidence="7">The sequence shown here is derived from an EMBL/GenBank/DDBJ whole genome shotgun (WGS) entry which is preliminary data.</text>
</comment>
<dbReference type="PANTHER" id="PTHR30329">
    <property type="entry name" value="STATOR ELEMENT OF FLAGELLAR MOTOR COMPLEX"/>
    <property type="match status" value="1"/>
</dbReference>
<dbReference type="PANTHER" id="PTHR30329:SF21">
    <property type="entry name" value="LIPOPROTEIN YIAD-RELATED"/>
    <property type="match status" value="1"/>
</dbReference>
<comment type="subcellular location">
    <subcellularLocation>
        <location evidence="1">Cell outer membrane</location>
    </subcellularLocation>
</comment>
<gene>
    <name evidence="7" type="ORF">NS331_06455</name>
</gene>
<dbReference type="PROSITE" id="PS51257">
    <property type="entry name" value="PROKAR_LIPOPROTEIN"/>
    <property type="match status" value="1"/>
</dbReference>
<dbReference type="Proteomes" id="UP000072741">
    <property type="component" value="Unassembled WGS sequence"/>
</dbReference>
<evidence type="ECO:0000256" key="1">
    <source>
        <dbReference type="ARBA" id="ARBA00004442"/>
    </source>
</evidence>
<sequence length="209" mass="22129">MRAGARARLVAACLIGLLLATGCASPPPPRPRTTLVLLPDDDGHVGSVSLSTAQGRQTLSTAYSATSTTGGAAAPSGAVALGREAVDARYAPLLAAQPSAPRSITLNFLVDRAVLTEASKARLPELLRIASERKPTVISIFGHADASGTREYNLRLSLERAQAVARWLRQSDPALDRLDVRAFGSAELLDEPGIKPTDPRHRRVEVQIL</sequence>
<protein>
    <recommendedName>
        <fullName evidence="6">OmpA-like domain-containing protein</fullName>
    </recommendedName>
</protein>
<dbReference type="InterPro" id="IPR006664">
    <property type="entry name" value="OMP_bac"/>
</dbReference>
<evidence type="ECO:0000256" key="4">
    <source>
        <dbReference type="PROSITE-ProRule" id="PRU00473"/>
    </source>
</evidence>
<dbReference type="SUPFAM" id="SSF103088">
    <property type="entry name" value="OmpA-like"/>
    <property type="match status" value="1"/>
</dbReference>
<keyword evidence="8" id="KW-1185">Reference proteome</keyword>
<evidence type="ECO:0000256" key="3">
    <source>
        <dbReference type="ARBA" id="ARBA00023237"/>
    </source>
</evidence>
<dbReference type="EMBL" id="LDSL01000043">
    <property type="protein sequence ID" value="KTT24090.1"/>
    <property type="molecule type" value="Genomic_DNA"/>
</dbReference>
<dbReference type="PROSITE" id="PS51123">
    <property type="entry name" value="OMPA_2"/>
    <property type="match status" value="1"/>
</dbReference>
<feature type="domain" description="OmpA-like" evidence="6">
    <location>
        <begin position="95"/>
        <end position="209"/>
    </location>
</feature>
<evidence type="ECO:0000313" key="8">
    <source>
        <dbReference type="Proteomes" id="UP000072741"/>
    </source>
</evidence>
<organism evidence="7 8">
    <name type="scientific">Pseudacidovorax intermedius</name>
    <dbReference type="NCBI Taxonomy" id="433924"/>
    <lineage>
        <taxon>Bacteria</taxon>
        <taxon>Pseudomonadati</taxon>
        <taxon>Pseudomonadota</taxon>
        <taxon>Betaproteobacteria</taxon>
        <taxon>Burkholderiales</taxon>
        <taxon>Comamonadaceae</taxon>
        <taxon>Pseudacidovorax</taxon>
    </lineage>
</organism>
<proteinExistence type="predicted"/>
<dbReference type="InterPro" id="IPR006665">
    <property type="entry name" value="OmpA-like"/>
</dbReference>
<name>A0A147H2M5_9BURK</name>
<evidence type="ECO:0000256" key="5">
    <source>
        <dbReference type="SAM" id="SignalP"/>
    </source>
</evidence>
<evidence type="ECO:0000313" key="7">
    <source>
        <dbReference type="EMBL" id="KTT24090.1"/>
    </source>
</evidence>
<dbReference type="InterPro" id="IPR050330">
    <property type="entry name" value="Bact_OuterMem_StrucFunc"/>
</dbReference>
<evidence type="ECO:0000259" key="6">
    <source>
        <dbReference type="PROSITE" id="PS51123"/>
    </source>
</evidence>
<dbReference type="CDD" id="cd07185">
    <property type="entry name" value="OmpA_C-like"/>
    <property type="match status" value="1"/>
</dbReference>
<feature type="signal peptide" evidence="5">
    <location>
        <begin position="1"/>
        <end position="24"/>
    </location>
</feature>